<feature type="domain" description="N-acetyltransferase" evidence="1">
    <location>
        <begin position="16"/>
        <end position="157"/>
    </location>
</feature>
<evidence type="ECO:0000259" key="1">
    <source>
        <dbReference type="PROSITE" id="PS51186"/>
    </source>
</evidence>
<evidence type="ECO:0000313" key="2">
    <source>
        <dbReference type="EMBL" id="BAY71515.1"/>
    </source>
</evidence>
<dbReference type="EMBL" id="AP018216">
    <property type="protein sequence ID" value="BAY71515.1"/>
    <property type="molecule type" value="Genomic_DNA"/>
</dbReference>
<reference evidence="2 3" key="1">
    <citation type="submission" date="2017-06" db="EMBL/GenBank/DDBJ databases">
        <title>Genome sequencing of cyanobaciteial culture collection at National Institute for Environmental Studies (NIES).</title>
        <authorList>
            <person name="Hirose Y."/>
            <person name="Shimura Y."/>
            <person name="Fujisawa T."/>
            <person name="Nakamura Y."/>
            <person name="Kawachi M."/>
        </authorList>
    </citation>
    <scope>NUCLEOTIDE SEQUENCE [LARGE SCALE GENOMIC DNA]</scope>
    <source>
        <strain evidence="2 3">NIES-23</strain>
    </source>
</reference>
<gene>
    <name evidence="2" type="ORF">NIES23_43350</name>
</gene>
<dbReference type="InterPro" id="IPR016181">
    <property type="entry name" value="Acyl_CoA_acyltransferase"/>
</dbReference>
<evidence type="ECO:0000313" key="3">
    <source>
        <dbReference type="Proteomes" id="UP000217507"/>
    </source>
</evidence>
<dbReference type="GO" id="GO:0016747">
    <property type="term" value="F:acyltransferase activity, transferring groups other than amino-acyl groups"/>
    <property type="evidence" value="ECO:0007669"/>
    <property type="project" value="InterPro"/>
</dbReference>
<dbReference type="PROSITE" id="PS51186">
    <property type="entry name" value="GNAT"/>
    <property type="match status" value="1"/>
</dbReference>
<dbReference type="Gene3D" id="3.40.630.30">
    <property type="match status" value="1"/>
</dbReference>
<dbReference type="Proteomes" id="UP000217507">
    <property type="component" value="Chromosome"/>
</dbReference>
<sequence>MPYLYLFIDKFVMSDVIIRVAKLPEEFPVVATIRKIVFQEEQGVDTALEFDGKDDICEHLIAYLDNQAVGTARLRYLDDKTVKIERLAVLSIARRQGIGQKIMEEALEFIVHKNMTEVVVYAQLYIKSLYQKLNFIEVGEIFLEAGIPHIEMRMSLS</sequence>
<dbReference type="AlphaFoldDB" id="A0A1Z4KR63"/>
<dbReference type="Pfam" id="PF13673">
    <property type="entry name" value="Acetyltransf_10"/>
    <property type="match status" value="1"/>
</dbReference>
<accession>A0A1Z4KR63</accession>
<name>A0A1Z4KR63_ANAVA</name>
<dbReference type="SUPFAM" id="SSF55729">
    <property type="entry name" value="Acyl-CoA N-acyltransferases (Nat)"/>
    <property type="match status" value="1"/>
</dbReference>
<dbReference type="InterPro" id="IPR000182">
    <property type="entry name" value="GNAT_dom"/>
</dbReference>
<protein>
    <recommendedName>
        <fullName evidence="1">N-acetyltransferase domain-containing protein</fullName>
    </recommendedName>
</protein>
<dbReference type="CDD" id="cd04301">
    <property type="entry name" value="NAT_SF"/>
    <property type="match status" value="1"/>
</dbReference>
<proteinExistence type="predicted"/>
<organism evidence="2 3">
    <name type="scientific">Trichormus variabilis NIES-23</name>
    <dbReference type="NCBI Taxonomy" id="1973479"/>
    <lineage>
        <taxon>Bacteria</taxon>
        <taxon>Bacillati</taxon>
        <taxon>Cyanobacteriota</taxon>
        <taxon>Cyanophyceae</taxon>
        <taxon>Nostocales</taxon>
        <taxon>Nostocaceae</taxon>
        <taxon>Trichormus</taxon>
    </lineage>
</organism>